<organism evidence="1">
    <name type="scientific">viral metagenome</name>
    <dbReference type="NCBI Taxonomy" id="1070528"/>
    <lineage>
        <taxon>unclassified sequences</taxon>
        <taxon>metagenomes</taxon>
        <taxon>organismal metagenomes</taxon>
    </lineage>
</organism>
<reference evidence="1" key="1">
    <citation type="submission" date="2020-03" db="EMBL/GenBank/DDBJ databases">
        <title>The deep terrestrial virosphere.</title>
        <authorList>
            <person name="Holmfeldt K."/>
            <person name="Nilsson E."/>
            <person name="Simone D."/>
            <person name="Lopez-Fernandez M."/>
            <person name="Wu X."/>
            <person name="de Brujin I."/>
            <person name="Lundin D."/>
            <person name="Andersson A."/>
            <person name="Bertilsson S."/>
            <person name="Dopson M."/>
        </authorList>
    </citation>
    <scope>NUCLEOTIDE SEQUENCE</scope>
    <source>
        <strain evidence="1">TM448A04637</strain>
        <strain evidence="2">TM448B01037</strain>
    </source>
</reference>
<gene>
    <name evidence="1" type="ORF">TM448A04637_0009</name>
    <name evidence="2" type="ORF">TM448B01037_0025</name>
</gene>
<evidence type="ECO:0000313" key="2">
    <source>
        <dbReference type="EMBL" id="QJH97586.1"/>
    </source>
</evidence>
<dbReference type="EMBL" id="MT144499">
    <property type="protein sequence ID" value="QJA54358.1"/>
    <property type="molecule type" value="Genomic_DNA"/>
</dbReference>
<evidence type="ECO:0000313" key="1">
    <source>
        <dbReference type="EMBL" id="QJA54358.1"/>
    </source>
</evidence>
<sequence length="127" mass="14920">MEGNIKPIPKGTKKKCYDIIQEIAVIKDKGCQHPECSRASDCGHHVFKRNRLTTAFLPEAVVGVCTQHHTGWAHNKPKEFKQFMIERLGEDRYYELRRLSYEHVEVMDYGEICERLRNELRAFRRGT</sequence>
<proteinExistence type="predicted"/>
<protein>
    <submittedName>
        <fullName evidence="1">Uncharacterized protein</fullName>
    </submittedName>
</protein>
<dbReference type="AlphaFoldDB" id="A0A6H2A3K9"/>
<accession>A0A6H2A3K9</accession>
<dbReference type="EMBL" id="MT144692">
    <property type="protein sequence ID" value="QJH97586.1"/>
    <property type="molecule type" value="Genomic_DNA"/>
</dbReference>
<name>A0A6H2A3K9_9ZZZZ</name>